<comment type="caution">
    <text evidence="2">The sequence shown here is derived from an EMBL/GenBank/DDBJ whole genome shotgun (WGS) entry which is preliminary data.</text>
</comment>
<gene>
    <name evidence="2" type="ORF">I6N96_06195</name>
</gene>
<feature type="signal peptide" evidence="1">
    <location>
        <begin position="1"/>
        <end position="18"/>
    </location>
</feature>
<evidence type="ECO:0000313" key="2">
    <source>
        <dbReference type="EMBL" id="MBP1045865.1"/>
    </source>
</evidence>
<keyword evidence="1" id="KW-0732">Signal</keyword>
<dbReference type="Proteomes" id="UP000673375">
    <property type="component" value="Unassembled WGS sequence"/>
</dbReference>
<dbReference type="PROSITE" id="PS51257">
    <property type="entry name" value="PROKAR_LIPOPROTEIN"/>
    <property type="match status" value="1"/>
</dbReference>
<reference evidence="2 3" key="1">
    <citation type="submission" date="2020-12" db="EMBL/GenBank/DDBJ databases">
        <title>Vagococcus allomyrinae sp. nov. and Enterococcus lavae sp. nov., isolated from the larvae of Allomyrina dichotoma.</title>
        <authorList>
            <person name="Lee S.D."/>
        </authorList>
    </citation>
    <scope>NUCLEOTIDE SEQUENCE [LARGE SCALE GENOMIC DNA]</scope>
    <source>
        <strain evidence="2 3">BWM-S5</strain>
    </source>
</reference>
<protein>
    <recommendedName>
        <fullName evidence="4">DUF4624 domain-containing lipoprotein</fullName>
    </recommendedName>
</protein>
<accession>A0ABS4CIN9</accession>
<sequence>MKKILVCLLLLTLFSGCTKPNRTKNQESKMTFSTNSSTEGDRYISFVLNEAKDRVTITNKSTDIITIHQSETVTLKKDGEDWVQNDDEEYSGKSLLYMTFNIQSGESSDYDLQIPFDTGTIKVIFMYSAGQKEYLKEIIFEK</sequence>
<proteinExistence type="predicted"/>
<dbReference type="EMBL" id="JAEDXU010000002">
    <property type="protein sequence ID" value="MBP1045865.1"/>
    <property type="molecule type" value="Genomic_DNA"/>
</dbReference>
<organism evidence="2 3">
    <name type="scientific">Enterococcus larvae</name>
    <dbReference type="NCBI Taxonomy" id="2794352"/>
    <lineage>
        <taxon>Bacteria</taxon>
        <taxon>Bacillati</taxon>
        <taxon>Bacillota</taxon>
        <taxon>Bacilli</taxon>
        <taxon>Lactobacillales</taxon>
        <taxon>Enterococcaceae</taxon>
        <taxon>Enterococcus</taxon>
    </lineage>
</organism>
<name>A0ABS4CIN9_9ENTE</name>
<dbReference type="RefSeq" id="WP_209556664.1">
    <property type="nucleotide sequence ID" value="NZ_JAEDXU010000002.1"/>
</dbReference>
<feature type="chain" id="PRO_5047132870" description="DUF4624 domain-containing lipoprotein" evidence="1">
    <location>
        <begin position="19"/>
        <end position="142"/>
    </location>
</feature>
<evidence type="ECO:0000256" key="1">
    <source>
        <dbReference type="SAM" id="SignalP"/>
    </source>
</evidence>
<keyword evidence="3" id="KW-1185">Reference proteome</keyword>
<evidence type="ECO:0000313" key="3">
    <source>
        <dbReference type="Proteomes" id="UP000673375"/>
    </source>
</evidence>
<evidence type="ECO:0008006" key="4">
    <source>
        <dbReference type="Google" id="ProtNLM"/>
    </source>
</evidence>